<name>A0AAD3RA71_LATJO</name>
<feature type="region of interest" description="Disordered" evidence="1">
    <location>
        <begin position="61"/>
        <end position="85"/>
    </location>
</feature>
<evidence type="ECO:0000256" key="1">
    <source>
        <dbReference type="SAM" id="MobiDB-lite"/>
    </source>
</evidence>
<keyword evidence="3" id="KW-1185">Reference proteome</keyword>
<comment type="caution">
    <text evidence="2">The sequence shown here is derived from an EMBL/GenBank/DDBJ whole genome shotgun (WGS) entry which is preliminary data.</text>
</comment>
<dbReference type="EMBL" id="BRZM01000045">
    <property type="protein sequence ID" value="GLD61397.1"/>
    <property type="molecule type" value="Genomic_DNA"/>
</dbReference>
<proteinExistence type="predicted"/>
<evidence type="ECO:0000313" key="3">
    <source>
        <dbReference type="Proteomes" id="UP001279410"/>
    </source>
</evidence>
<gene>
    <name evidence="2" type="ORF">AKAME5_001320600</name>
</gene>
<evidence type="ECO:0000313" key="2">
    <source>
        <dbReference type="EMBL" id="GLD61397.1"/>
    </source>
</evidence>
<organism evidence="2 3">
    <name type="scientific">Lates japonicus</name>
    <name type="common">Japanese lates</name>
    <dbReference type="NCBI Taxonomy" id="270547"/>
    <lineage>
        <taxon>Eukaryota</taxon>
        <taxon>Metazoa</taxon>
        <taxon>Chordata</taxon>
        <taxon>Craniata</taxon>
        <taxon>Vertebrata</taxon>
        <taxon>Euteleostomi</taxon>
        <taxon>Actinopterygii</taxon>
        <taxon>Neopterygii</taxon>
        <taxon>Teleostei</taxon>
        <taxon>Neoteleostei</taxon>
        <taxon>Acanthomorphata</taxon>
        <taxon>Carangaria</taxon>
        <taxon>Carangaria incertae sedis</taxon>
        <taxon>Centropomidae</taxon>
        <taxon>Lates</taxon>
    </lineage>
</organism>
<reference evidence="2" key="1">
    <citation type="submission" date="2022-08" db="EMBL/GenBank/DDBJ databases">
        <title>Genome sequencing of akame (Lates japonicus).</title>
        <authorList>
            <person name="Hashiguchi Y."/>
            <person name="Takahashi H."/>
        </authorList>
    </citation>
    <scope>NUCLEOTIDE SEQUENCE</scope>
    <source>
        <strain evidence="2">Kochi</strain>
    </source>
</reference>
<protein>
    <submittedName>
        <fullName evidence="2">Natterin-3-like isoform X1</fullName>
    </submittedName>
</protein>
<sequence>MHEAFLEGKEYWYKTYEVLTFNKDIYSIEFSAETTAQFTKGTTTKSSTHSVSVEVAPPAHSCISTGTSKAHPHSTPQPAPAAMVE</sequence>
<dbReference type="Proteomes" id="UP001279410">
    <property type="component" value="Unassembled WGS sequence"/>
</dbReference>
<accession>A0AAD3RA71</accession>
<dbReference type="AlphaFoldDB" id="A0AAD3RA71"/>